<gene>
    <name evidence="1" type="ORF">GMARGA_LOCUS14383</name>
</gene>
<sequence length="427" mass="49279">MELPKEFFYYAALLKGLCIELESITFNDGTITVSINKQGERLRKQRITKKFVLKEKLNQSNILHKIEEKEIEIKQLRDAFEITNYGSLTKIHISDNNSETSPSEYVTTTYLMNNEFNKQDFEEQLSLLSQNLSYNDPVNNEFNIQEQPSLLNQILNELSCNDPDEVWIHINSRLKGIFGYNKILNSSNNEYRKYLNLIFKLQNCELLKPYKELIELWVSKATNTFGTLKNDQTLLSTQIVASANKVSSAELNDDQRVAKKNSSNEHLTRNKLLKVADKLRKKISTSNNIIIESNVDKESNLGTIKQNLVEWYKKYNEFGKNKIEKLKHFVSVKHHYNNLLHAATQEMIIESNSLNNRQKASANIPLGKNPPPKILRGYITHFISSTINIFEKYERNIWNAVNLLVTLLSNGVNYESLIEAGATANFF</sequence>
<proteinExistence type="predicted"/>
<dbReference type="EMBL" id="CAJVQB010009511">
    <property type="protein sequence ID" value="CAG8730831.1"/>
    <property type="molecule type" value="Genomic_DNA"/>
</dbReference>
<keyword evidence="2" id="KW-1185">Reference proteome</keyword>
<evidence type="ECO:0000313" key="2">
    <source>
        <dbReference type="Proteomes" id="UP000789901"/>
    </source>
</evidence>
<reference evidence="1 2" key="1">
    <citation type="submission" date="2021-06" db="EMBL/GenBank/DDBJ databases">
        <authorList>
            <person name="Kallberg Y."/>
            <person name="Tangrot J."/>
            <person name="Rosling A."/>
        </authorList>
    </citation>
    <scope>NUCLEOTIDE SEQUENCE [LARGE SCALE GENOMIC DNA]</scope>
    <source>
        <strain evidence="1 2">120-4 pot B 10/14</strain>
    </source>
</reference>
<evidence type="ECO:0000313" key="1">
    <source>
        <dbReference type="EMBL" id="CAG8730831.1"/>
    </source>
</evidence>
<dbReference type="Proteomes" id="UP000789901">
    <property type="component" value="Unassembled WGS sequence"/>
</dbReference>
<organism evidence="1 2">
    <name type="scientific">Gigaspora margarita</name>
    <dbReference type="NCBI Taxonomy" id="4874"/>
    <lineage>
        <taxon>Eukaryota</taxon>
        <taxon>Fungi</taxon>
        <taxon>Fungi incertae sedis</taxon>
        <taxon>Mucoromycota</taxon>
        <taxon>Glomeromycotina</taxon>
        <taxon>Glomeromycetes</taxon>
        <taxon>Diversisporales</taxon>
        <taxon>Gigasporaceae</taxon>
        <taxon>Gigaspora</taxon>
    </lineage>
</organism>
<name>A0ABN7V5U0_GIGMA</name>
<accession>A0ABN7V5U0</accession>
<feature type="non-terminal residue" evidence="1">
    <location>
        <position position="1"/>
    </location>
</feature>
<comment type="caution">
    <text evidence="1">The sequence shown here is derived from an EMBL/GenBank/DDBJ whole genome shotgun (WGS) entry which is preliminary data.</text>
</comment>
<protein>
    <submittedName>
        <fullName evidence="1">16098_t:CDS:1</fullName>
    </submittedName>
</protein>